<evidence type="ECO:0000313" key="2">
    <source>
        <dbReference type="EMBL" id="CAG8629146.1"/>
    </source>
</evidence>
<sequence length="53" mass="6089">MEVDPVEESSTNNLDKGKENNLKTLTLDFETPSTHIIKFFTFISLEKFLKPNS</sequence>
<accession>A0A9N9DBJ5</accession>
<name>A0A9N9DBJ5_9GLOM</name>
<comment type="caution">
    <text evidence="2">The sequence shown here is derived from an EMBL/GenBank/DDBJ whole genome shotgun (WGS) entry which is preliminary data.</text>
</comment>
<feature type="region of interest" description="Disordered" evidence="1">
    <location>
        <begin position="1"/>
        <end position="22"/>
    </location>
</feature>
<dbReference type="AlphaFoldDB" id="A0A9N9DBJ5"/>
<evidence type="ECO:0000256" key="1">
    <source>
        <dbReference type="SAM" id="MobiDB-lite"/>
    </source>
</evidence>
<dbReference type="Proteomes" id="UP000789570">
    <property type="component" value="Unassembled WGS sequence"/>
</dbReference>
<proteinExistence type="predicted"/>
<keyword evidence="3" id="KW-1185">Reference proteome</keyword>
<gene>
    <name evidence="2" type="ORF">FCALED_LOCUS9967</name>
</gene>
<reference evidence="2" key="1">
    <citation type="submission" date="2021-06" db="EMBL/GenBank/DDBJ databases">
        <authorList>
            <person name="Kallberg Y."/>
            <person name="Tangrot J."/>
            <person name="Rosling A."/>
        </authorList>
    </citation>
    <scope>NUCLEOTIDE SEQUENCE</scope>
    <source>
        <strain evidence="2">UK204</strain>
    </source>
</reference>
<evidence type="ECO:0000313" key="3">
    <source>
        <dbReference type="Proteomes" id="UP000789570"/>
    </source>
</evidence>
<dbReference type="EMBL" id="CAJVPQ010003488">
    <property type="protein sequence ID" value="CAG8629146.1"/>
    <property type="molecule type" value="Genomic_DNA"/>
</dbReference>
<organism evidence="2 3">
    <name type="scientific">Funneliformis caledonium</name>
    <dbReference type="NCBI Taxonomy" id="1117310"/>
    <lineage>
        <taxon>Eukaryota</taxon>
        <taxon>Fungi</taxon>
        <taxon>Fungi incertae sedis</taxon>
        <taxon>Mucoromycota</taxon>
        <taxon>Glomeromycotina</taxon>
        <taxon>Glomeromycetes</taxon>
        <taxon>Glomerales</taxon>
        <taxon>Glomeraceae</taxon>
        <taxon>Funneliformis</taxon>
    </lineage>
</organism>
<protein>
    <submittedName>
        <fullName evidence="2">12311_t:CDS:1</fullName>
    </submittedName>
</protein>